<gene>
    <name evidence="1" type="ORF">GCM10009559_67410</name>
</gene>
<protein>
    <recommendedName>
        <fullName evidence="3">PE family protein</fullName>
    </recommendedName>
</protein>
<evidence type="ECO:0008006" key="3">
    <source>
        <dbReference type="Google" id="ProtNLM"/>
    </source>
</evidence>
<keyword evidence="2" id="KW-1185">Reference proteome</keyword>
<evidence type="ECO:0000313" key="2">
    <source>
        <dbReference type="Proteomes" id="UP001499967"/>
    </source>
</evidence>
<proteinExistence type="predicted"/>
<name>A0ABP3YTF6_9PSEU</name>
<dbReference type="EMBL" id="BAAAHP010000229">
    <property type="protein sequence ID" value="GAA0901086.1"/>
    <property type="molecule type" value="Genomic_DNA"/>
</dbReference>
<dbReference type="RefSeq" id="WP_343945787.1">
    <property type="nucleotide sequence ID" value="NZ_BAAAHP010000229.1"/>
</dbReference>
<sequence>MPEPQPAVTLRVEPQALQSIKAVFEESIAELRLQVQRLGSSAFIPEPWMGDQVSSAMQTHYNAVVMEAPDGAYAAITEYVNSLIAIRDSLKAMEAQYLATEAEIARGLGRQA</sequence>
<evidence type="ECO:0000313" key="1">
    <source>
        <dbReference type="EMBL" id="GAA0901086.1"/>
    </source>
</evidence>
<organism evidence="1 2">
    <name type="scientific">Pseudonocardia zijingensis</name>
    <dbReference type="NCBI Taxonomy" id="153376"/>
    <lineage>
        <taxon>Bacteria</taxon>
        <taxon>Bacillati</taxon>
        <taxon>Actinomycetota</taxon>
        <taxon>Actinomycetes</taxon>
        <taxon>Pseudonocardiales</taxon>
        <taxon>Pseudonocardiaceae</taxon>
        <taxon>Pseudonocardia</taxon>
    </lineage>
</organism>
<reference evidence="2" key="1">
    <citation type="journal article" date="2019" name="Int. J. Syst. Evol. Microbiol.">
        <title>The Global Catalogue of Microorganisms (GCM) 10K type strain sequencing project: providing services to taxonomists for standard genome sequencing and annotation.</title>
        <authorList>
            <consortium name="The Broad Institute Genomics Platform"/>
            <consortium name="The Broad Institute Genome Sequencing Center for Infectious Disease"/>
            <person name="Wu L."/>
            <person name="Ma J."/>
        </authorList>
    </citation>
    <scope>NUCLEOTIDE SEQUENCE [LARGE SCALE GENOMIC DNA]</scope>
    <source>
        <strain evidence="2">JCM 11117</strain>
    </source>
</reference>
<dbReference type="Gene3D" id="1.10.287.1060">
    <property type="entry name" value="ESAT-6-like"/>
    <property type="match status" value="1"/>
</dbReference>
<comment type="caution">
    <text evidence="1">The sequence shown here is derived from an EMBL/GenBank/DDBJ whole genome shotgun (WGS) entry which is preliminary data.</text>
</comment>
<dbReference type="Proteomes" id="UP001499967">
    <property type="component" value="Unassembled WGS sequence"/>
</dbReference>
<accession>A0ABP3YTF6</accession>